<evidence type="ECO:0000256" key="1">
    <source>
        <dbReference type="SAM" id="SignalP"/>
    </source>
</evidence>
<dbReference type="Proteomes" id="UP000321933">
    <property type="component" value="Unassembled WGS sequence"/>
</dbReference>
<dbReference type="EMBL" id="VRYZ01000002">
    <property type="protein sequence ID" value="TXS93203.1"/>
    <property type="molecule type" value="Genomic_DNA"/>
</dbReference>
<reference evidence="3 4" key="1">
    <citation type="submission" date="2019-08" db="EMBL/GenBank/DDBJ databases">
        <title>Parahaliea maris sp. nov., isolated from the surface seawater.</title>
        <authorList>
            <person name="Liu Y."/>
        </authorList>
    </citation>
    <scope>NUCLEOTIDE SEQUENCE [LARGE SCALE GENOMIC DNA]</scope>
    <source>
        <strain evidence="3 4">S2-26</strain>
    </source>
</reference>
<sequence length="470" mass="48083">MQLLKWCCVILALPLLLACSDSSDRSDEPAPVPPPQEVQASELRVTHAGSDAPNVNVYIDGELALENVPFKASSGLVEIAEPGTYEVEVRGLLPDGSEVSVIGPVDITLPEGTRTDVVAYDLLFNDNGDINIKAAVLDAVEIEEGIADVRVSVLHGAAGVGAVDVYVTAPGDALSGVAPITLALGESAGPVALEPATDYQVRITPAGASDVVYDSGTLSFAAGTELLAVAIDNTAKTGTSPASLLAVGAEGATEVLDINAMSEVRVVHNSADTPAVDVLVDGAEVLDAITFPGASDYDALQAPAGTYNVVVAADADNSIAPIDVDLSLEAPWSYTVLALGSFADNSIEPLLTTDDRRSVATQASVRVIHGSYLVARDIPVDVYLTADGVIADVDPAIADLAYPGATGQIALAPGNYWVTVTAAGDKSVVAFDSGGAIAFEAGVNYTAIARDPSPSEVQGNPLILLSLLAD</sequence>
<feature type="signal peptide" evidence="1">
    <location>
        <begin position="1"/>
        <end position="23"/>
    </location>
</feature>
<feature type="domain" description="DUF4397" evidence="2">
    <location>
        <begin position="41"/>
        <end position="166"/>
    </location>
</feature>
<feature type="domain" description="DUF4397" evidence="2">
    <location>
        <begin position="262"/>
        <end position="372"/>
    </location>
</feature>
<evidence type="ECO:0000259" key="2">
    <source>
        <dbReference type="Pfam" id="PF14344"/>
    </source>
</evidence>
<dbReference type="AlphaFoldDB" id="A0A5C8ZXB0"/>
<dbReference type="Pfam" id="PF14344">
    <property type="entry name" value="DUF4397"/>
    <property type="match status" value="2"/>
</dbReference>
<dbReference type="PROSITE" id="PS51257">
    <property type="entry name" value="PROKAR_LIPOPROTEIN"/>
    <property type="match status" value="1"/>
</dbReference>
<keyword evidence="4" id="KW-1185">Reference proteome</keyword>
<dbReference type="InterPro" id="IPR025510">
    <property type="entry name" value="DUF4397"/>
</dbReference>
<feature type="chain" id="PRO_5023063760" evidence="1">
    <location>
        <begin position="24"/>
        <end position="470"/>
    </location>
</feature>
<dbReference type="RefSeq" id="WP_148063139.1">
    <property type="nucleotide sequence ID" value="NZ_VRYZ01000002.1"/>
</dbReference>
<name>A0A5C8ZXB0_9GAMM</name>
<gene>
    <name evidence="3" type="ORF">FVW59_04980</name>
</gene>
<accession>A0A5C8ZXB0</accession>
<protein>
    <submittedName>
        <fullName evidence="3">DUF4397 domain-containing protein</fullName>
    </submittedName>
</protein>
<evidence type="ECO:0000313" key="3">
    <source>
        <dbReference type="EMBL" id="TXS93203.1"/>
    </source>
</evidence>
<dbReference type="OrthoDB" id="9783299at2"/>
<organism evidence="3 4">
    <name type="scientific">Parahaliea aestuarii</name>
    <dbReference type="NCBI Taxonomy" id="1852021"/>
    <lineage>
        <taxon>Bacteria</taxon>
        <taxon>Pseudomonadati</taxon>
        <taxon>Pseudomonadota</taxon>
        <taxon>Gammaproteobacteria</taxon>
        <taxon>Cellvibrionales</taxon>
        <taxon>Halieaceae</taxon>
        <taxon>Parahaliea</taxon>
    </lineage>
</organism>
<evidence type="ECO:0000313" key="4">
    <source>
        <dbReference type="Proteomes" id="UP000321933"/>
    </source>
</evidence>
<keyword evidence="1" id="KW-0732">Signal</keyword>
<comment type="caution">
    <text evidence="3">The sequence shown here is derived from an EMBL/GenBank/DDBJ whole genome shotgun (WGS) entry which is preliminary data.</text>
</comment>
<proteinExistence type="predicted"/>